<evidence type="ECO:0000256" key="1">
    <source>
        <dbReference type="ARBA" id="ARBA00000900"/>
    </source>
</evidence>
<reference evidence="21 22" key="1">
    <citation type="journal article" date="2016" name="Genome Biol. Evol.">
        <title>Divergent and convergent evolution of fungal pathogenicity.</title>
        <authorList>
            <person name="Shang Y."/>
            <person name="Xiao G."/>
            <person name="Zheng P."/>
            <person name="Cen K."/>
            <person name="Zhan S."/>
            <person name="Wang C."/>
        </authorList>
    </citation>
    <scope>NUCLEOTIDE SEQUENCE [LARGE SCALE GENOMIC DNA]</scope>
    <source>
        <strain evidence="21 22">RCEF 1005</strain>
    </source>
</reference>
<comment type="function">
    <text evidence="17">E3 RING-finger protein, member of the UBC2/RAD6 epistasis group. Associates to the E2 ubiquitin conjugating enzyme UBC2/RAD6 to form the UBC2-RAD18 ubiquitin ligase complex involved in postreplicative repair (PRR) of damaged DNA.</text>
</comment>
<feature type="compositionally biased region" description="Acidic residues" evidence="18">
    <location>
        <begin position="151"/>
        <end position="164"/>
    </location>
</feature>
<dbReference type="PANTHER" id="PTHR14134">
    <property type="entry name" value="E3 UBIQUITIN-PROTEIN LIGASE RAD18"/>
    <property type="match status" value="1"/>
</dbReference>
<dbReference type="SUPFAM" id="SSF57850">
    <property type="entry name" value="RING/U-box"/>
    <property type="match status" value="1"/>
</dbReference>
<keyword evidence="10 16" id="KW-0863">Zinc-finger</keyword>
<organism evidence="21 22">
    <name type="scientific">Akanthomyces lecanii RCEF 1005</name>
    <dbReference type="NCBI Taxonomy" id="1081108"/>
    <lineage>
        <taxon>Eukaryota</taxon>
        <taxon>Fungi</taxon>
        <taxon>Dikarya</taxon>
        <taxon>Ascomycota</taxon>
        <taxon>Pezizomycotina</taxon>
        <taxon>Sordariomycetes</taxon>
        <taxon>Hypocreomycetidae</taxon>
        <taxon>Hypocreales</taxon>
        <taxon>Cordycipitaceae</taxon>
        <taxon>Akanthomyces</taxon>
        <taxon>Cordyceps confragosa</taxon>
    </lineage>
</organism>
<feature type="compositionally biased region" description="Polar residues" evidence="18">
    <location>
        <begin position="404"/>
        <end position="417"/>
    </location>
</feature>
<dbReference type="PANTHER" id="PTHR14134:SF2">
    <property type="entry name" value="E3 UBIQUITIN-PROTEIN LIGASE RAD18"/>
    <property type="match status" value="1"/>
</dbReference>
<comment type="caution">
    <text evidence="21">The sequence shown here is derived from an EMBL/GenBank/DDBJ whole genome shotgun (WGS) entry which is preliminary data.</text>
</comment>
<evidence type="ECO:0000256" key="17">
    <source>
        <dbReference type="RuleBase" id="RU368093"/>
    </source>
</evidence>
<dbReference type="UniPathway" id="UPA00143"/>
<keyword evidence="12 17" id="KW-0862">Zinc</keyword>
<keyword evidence="13 17" id="KW-0238">DNA-binding</keyword>
<dbReference type="OrthoDB" id="9049620at2759"/>
<dbReference type="PROSITE" id="PS00518">
    <property type="entry name" value="ZF_RING_1"/>
    <property type="match status" value="1"/>
</dbReference>
<keyword evidence="15 17" id="KW-0539">Nucleus</keyword>
<feature type="compositionally biased region" description="Low complexity" evidence="18">
    <location>
        <begin position="209"/>
        <end position="229"/>
    </location>
</feature>
<keyword evidence="22" id="KW-1185">Reference proteome</keyword>
<dbReference type="GO" id="GO:0003697">
    <property type="term" value="F:single-stranded DNA binding"/>
    <property type="evidence" value="ECO:0007669"/>
    <property type="project" value="UniProtKB-UniRule"/>
</dbReference>
<sequence length="417" mass="46102">MPADDVADSTDWLSTPLSGLYAVESALRCEVCKDFYKTPMITSCAHTFCSICIRRALANDSKCPLCRATDQELKLRSNWSMEQTVAAFSDTRAEALKFARSASIEKKQSPKRKAEDDEESSQPEPQSKRLRSSARLSSRADVTPPAPSIDVVEDSEDEDFEPENNDGLVPCPMCQRRMKEWQVFAHLESCPGPDAAAAAASPRKPNINTNTTQTQQAQPTGQMQRQQQKTLERLPSLSYSIFKEQALRKKLAELGISNQGPRPLLERRHKEWLTIWNANCDAAQPRRRAALLHDLDVWERTQGGRAPTATLGRAAQAAAAIRDKDFDGAAWASRHGDSFKDLIADARRSRLAAQKKSDDAAAEEERADGENDGDDGGLNQELIRASPDLDTAMKAAYEEPAAPISSQTNGFMQEQHS</sequence>
<feature type="region of interest" description="Disordered" evidence="18">
    <location>
        <begin position="352"/>
        <end position="417"/>
    </location>
</feature>
<keyword evidence="9 17" id="KW-0227">DNA damage</keyword>
<dbReference type="AlphaFoldDB" id="A0A168C231"/>
<protein>
    <recommendedName>
        <fullName evidence="6 17">Postreplication repair E3 ubiquitin-protein ligase RAD18</fullName>
        <ecNumber evidence="5 17">2.3.2.27</ecNumber>
    </recommendedName>
    <alternativeName>
        <fullName evidence="17">RING-type E3 ubiquitin transferase RAD18</fullName>
    </alternativeName>
</protein>
<evidence type="ECO:0000256" key="15">
    <source>
        <dbReference type="ARBA" id="ARBA00023242"/>
    </source>
</evidence>
<dbReference type="SMART" id="SM00734">
    <property type="entry name" value="ZnF_Rad18"/>
    <property type="match status" value="1"/>
</dbReference>
<dbReference type="InterPro" id="IPR039577">
    <property type="entry name" value="Rad18"/>
</dbReference>
<dbReference type="GO" id="GO:0006513">
    <property type="term" value="P:protein monoubiquitination"/>
    <property type="evidence" value="ECO:0007669"/>
    <property type="project" value="InterPro"/>
</dbReference>
<feature type="compositionally biased region" description="Acidic residues" evidence="18">
    <location>
        <begin position="360"/>
        <end position="375"/>
    </location>
</feature>
<dbReference type="GO" id="GO:0005634">
    <property type="term" value="C:nucleus"/>
    <property type="evidence" value="ECO:0007669"/>
    <property type="project" value="UniProtKB-SubCell"/>
</dbReference>
<comment type="similarity">
    <text evidence="4 17">Belongs to the RAD18 family.</text>
</comment>
<evidence type="ECO:0000256" key="13">
    <source>
        <dbReference type="ARBA" id="ARBA00023125"/>
    </source>
</evidence>
<evidence type="ECO:0000256" key="4">
    <source>
        <dbReference type="ARBA" id="ARBA00009506"/>
    </source>
</evidence>
<evidence type="ECO:0000259" key="19">
    <source>
        <dbReference type="PROSITE" id="PS50089"/>
    </source>
</evidence>
<dbReference type="Gene3D" id="3.30.40.10">
    <property type="entry name" value="Zinc/RING finger domain, C3HC4 (zinc finger)"/>
    <property type="match status" value="1"/>
</dbReference>
<dbReference type="GO" id="GO:0006281">
    <property type="term" value="P:DNA repair"/>
    <property type="evidence" value="ECO:0007669"/>
    <property type="project" value="UniProtKB-KW"/>
</dbReference>
<dbReference type="SMART" id="SM00513">
    <property type="entry name" value="SAP"/>
    <property type="match status" value="1"/>
</dbReference>
<evidence type="ECO:0000256" key="7">
    <source>
        <dbReference type="ARBA" id="ARBA00022679"/>
    </source>
</evidence>
<gene>
    <name evidence="21" type="ORF">LEL_09429</name>
</gene>
<evidence type="ECO:0000256" key="9">
    <source>
        <dbReference type="ARBA" id="ARBA00022763"/>
    </source>
</evidence>
<dbReference type="GO" id="GO:0061630">
    <property type="term" value="F:ubiquitin protein ligase activity"/>
    <property type="evidence" value="ECO:0007669"/>
    <property type="project" value="UniProtKB-UniRule"/>
</dbReference>
<keyword evidence="14 17" id="KW-0234">DNA repair</keyword>
<dbReference type="STRING" id="1081108.A0A168C231"/>
<evidence type="ECO:0000256" key="18">
    <source>
        <dbReference type="SAM" id="MobiDB-lite"/>
    </source>
</evidence>
<dbReference type="InterPro" id="IPR001841">
    <property type="entry name" value="Znf_RING"/>
</dbReference>
<evidence type="ECO:0000256" key="3">
    <source>
        <dbReference type="ARBA" id="ARBA00004906"/>
    </source>
</evidence>
<comment type="subunit">
    <text evidence="17">Interacts with E2 UBC2, forming a complex with ubiquitin ligase activity.</text>
</comment>
<accession>A0A168C231</accession>
<dbReference type="FunFam" id="3.30.40.10:FF:000172">
    <property type="entry name" value="E3 ubiquitin-protein ligase RAD18"/>
    <property type="match status" value="1"/>
</dbReference>
<dbReference type="GO" id="GO:0008270">
    <property type="term" value="F:zinc ion binding"/>
    <property type="evidence" value="ECO:0007669"/>
    <property type="project" value="UniProtKB-KW"/>
</dbReference>
<dbReference type="SMART" id="SM00184">
    <property type="entry name" value="RING"/>
    <property type="match status" value="1"/>
</dbReference>
<evidence type="ECO:0000256" key="11">
    <source>
        <dbReference type="ARBA" id="ARBA00022786"/>
    </source>
</evidence>
<dbReference type="NCBIfam" id="TIGR00599">
    <property type="entry name" value="rad18"/>
    <property type="match status" value="1"/>
</dbReference>
<dbReference type="EMBL" id="AZHF01000009">
    <property type="protein sequence ID" value="OAA70838.1"/>
    <property type="molecule type" value="Genomic_DNA"/>
</dbReference>
<dbReference type="InterPro" id="IPR003034">
    <property type="entry name" value="SAP_dom"/>
</dbReference>
<dbReference type="Proteomes" id="UP000076881">
    <property type="component" value="Unassembled WGS sequence"/>
</dbReference>
<feature type="domain" description="SAP" evidence="20">
    <location>
        <begin position="239"/>
        <end position="273"/>
    </location>
</feature>
<comment type="pathway">
    <text evidence="3 17">Protein modification; protein ubiquitination.</text>
</comment>
<evidence type="ECO:0000256" key="8">
    <source>
        <dbReference type="ARBA" id="ARBA00022723"/>
    </source>
</evidence>
<evidence type="ECO:0000256" key="5">
    <source>
        <dbReference type="ARBA" id="ARBA00012483"/>
    </source>
</evidence>
<dbReference type="PROSITE" id="PS50089">
    <property type="entry name" value="ZF_RING_2"/>
    <property type="match status" value="1"/>
</dbReference>
<dbReference type="InterPro" id="IPR017907">
    <property type="entry name" value="Znf_RING_CS"/>
</dbReference>
<dbReference type="GO" id="GO:0006301">
    <property type="term" value="P:DNA damage tolerance"/>
    <property type="evidence" value="ECO:0007669"/>
    <property type="project" value="InterPro"/>
</dbReference>
<feature type="region of interest" description="Disordered" evidence="18">
    <location>
        <begin position="101"/>
        <end position="166"/>
    </location>
</feature>
<dbReference type="InterPro" id="IPR004580">
    <property type="entry name" value="Rad18_fungi"/>
</dbReference>
<dbReference type="PROSITE" id="PS50800">
    <property type="entry name" value="SAP"/>
    <property type="match status" value="1"/>
</dbReference>
<evidence type="ECO:0000256" key="2">
    <source>
        <dbReference type="ARBA" id="ARBA00004123"/>
    </source>
</evidence>
<keyword evidence="11 17" id="KW-0833">Ubl conjugation pathway</keyword>
<evidence type="ECO:0000256" key="10">
    <source>
        <dbReference type="ARBA" id="ARBA00022771"/>
    </source>
</evidence>
<evidence type="ECO:0000256" key="6">
    <source>
        <dbReference type="ARBA" id="ARBA00015551"/>
    </source>
</evidence>
<proteinExistence type="inferred from homology"/>
<evidence type="ECO:0000256" key="14">
    <source>
        <dbReference type="ARBA" id="ARBA00023204"/>
    </source>
</evidence>
<comment type="subcellular location">
    <subcellularLocation>
        <location evidence="2 17">Nucleus</location>
    </subcellularLocation>
</comment>
<dbReference type="InterPro" id="IPR006642">
    <property type="entry name" value="Rad18_UBZ4"/>
</dbReference>
<dbReference type="InterPro" id="IPR013083">
    <property type="entry name" value="Znf_RING/FYVE/PHD"/>
</dbReference>
<evidence type="ECO:0000256" key="16">
    <source>
        <dbReference type="PROSITE-ProRule" id="PRU00175"/>
    </source>
</evidence>
<feature type="region of interest" description="Disordered" evidence="18">
    <location>
        <begin position="195"/>
        <end position="229"/>
    </location>
</feature>
<dbReference type="Pfam" id="PF13923">
    <property type="entry name" value="zf-C3HC4_2"/>
    <property type="match status" value="1"/>
</dbReference>
<name>A0A168C231_CORDF</name>
<evidence type="ECO:0000256" key="12">
    <source>
        <dbReference type="ARBA" id="ARBA00022833"/>
    </source>
</evidence>
<evidence type="ECO:0000259" key="20">
    <source>
        <dbReference type="PROSITE" id="PS50800"/>
    </source>
</evidence>
<feature type="domain" description="RING-type" evidence="19">
    <location>
        <begin position="29"/>
        <end position="67"/>
    </location>
</feature>
<comment type="catalytic activity">
    <reaction evidence="1 17">
        <text>S-ubiquitinyl-[E2 ubiquitin-conjugating enzyme]-L-cysteine + [acceptor protein]-L-lysine = [E2 ubiquitin-conjugating enzyme]-L-cysteine + N(6)-ubiquitinyl-[acceptor protein]-L-lysine.</text>
        <dbReference type="EC" id="2.3.2.27"/>
    </reaction>
</comment>
<keyword evidence="7 17" id="KW-0808">Transferase</keyword>
<feature type="compositionally biased region" description="Basic and acidic residues" evidence="18">
    <location>
        <begin position="101"/>
        <end position="115"/>
    </location>
</feature>
<dbReference type="GO" id="GO:0097505">
    <property type="term" value="C:Rad6-Rad18 complex"/>
    <property type="evidence" value="ECO:0007669"/>
    <property type="project" value="TreeGrafter"/>
</dbReference>
<evidence type="ECO:0000313" key="22">
    <source>
        <dbReference type="Proteomes" id="UP000076881"/>
    </source>
</evidence>
<keyword evidence="8 17" id="KW-0479">Metal-binding</keyword>
<dbReference type="EC" id="2.3.2.27" evidence="5 17"/>
<evidence type="ECO:0000313" key="21">
    <source>
        <dbReference type="EMBL" id="OAA70838.1"/>
    </source>
</evidence>